<feature type="domain" description="N-acetyltransferase" evidence="3">
    <location>
        <begin position="5"/>
        <end position="165"/>
    </location>
</feature>
<dbReference type="EMBL" id="JACBZT010000001">
    <property type="protein sequence ID" value="NYJ08399.1"/>
    <property type="molecule type" value="Genomic_DNA"/>
</dbReference>
<dbReference type="CDD" id="cd04301">
    <property type="entry name" value="NAT_SF"/>
    <property type="match status" value="1"/>
</dbReference>
<organism evidence="4 5">
    <name type="scientific">Petropleomorpha daqingensis</name>
    <dbReference type="NCBI Taxonomy" id="2026353"/>
    <lineage>
        <taxon>Bacteria</taxon>
        <taxon>Bacillati</taxon>
        <taxon>Actinomycetota</taxon>
        <taxon>Actinomycetes</taxon>
        <taxon>Geodermatophilales</taxon>
        <taxon>Geodermatophilaceae</taxon>
        <taxon>Petropleomorpha</taxon>
    </lineage>
</organism>
<evidence type="ECO:0000256" key="1">
    <source>
        <dbReference type="ARBA" id="ARBA00022679"/>
    </source>
</evidence>
<evidence type="ECO:0000259" key="3">
    <source>
        <dbReference type="PROSITE" id="PS51186"/>
    </source>
</evidence>
<evidence type="ECO:0000256" key="2">
    <source>
        <dbReference type="ARBA" id="ARBA00023315"/>
    </source>
</evidence>
<dbReference type="PROSITE" id="PS51186">
    <property type="entry name" value="GNAT"/>
    <property type="match status" value="1"/>
</dbReference>
<dbReference type="Proteomes" id="UP000541969">
    <property type="component" value="Unassembled WGS sequence"/>
</dbReference>
<proteinExistence type="predicted"/>
<dbReference type="PANTHER" id="PTHR43877">
    <property type="entry name" value="AMINOALKYLPHOSPHONATE N-ACETYLTRANSFERASE-RELATED-RELATED"/>
    <property type="match status" value="1"/>
</dbReference>
<keyword evidence="5" id="KW-1185">Reference proteome</keyword>
<name>A0A853CNL8_9ACTN</name>
<sequence>MDIAVATRPVQDDDLGRFLRLWPRLSPETRYRRFHSPVHRLPMDLVQRLVHVDHTDREAVVALVGGEVVGVARYDRSPTEPTEAEFAVVVEDDWQNVGLGRQLLGELTRLAARHGVYTLTATVQADNDRMVHLIRRLIPRASFAVDNGVYTVRGPIEPAPVLVAC</sequence>
<dbReference type="SUPFAM" id="SSF55729">
    <property type="entry name" value="Acyl-CoA N-acyltransferases (Nat)"/>
    <property type="match status" value="1"/>
</dbReference>
<dbReference type="InterPro" id="IPR016181">
    <property type="entry name" value="Acyl_CoA_acyltransferase"/>
</dbReference>
<keyword evidence="1 4" id="KW-0808">Transferase</keyword>
<gene>
    <name evidence="4" type="ORF">GGQ55_004677</name>
</gene>
<dbReference type="InterPro" id="IPR050832">
    <property type="entry name" value="Bact_Acetyltransf"/>
</dbReference>
<dbReference type="RefSeq" id="WP_179720956.1">
    <property type="nucleotide sequence ID" value="NZ_JACBZT010000001.1"/>
</dbReference>
<dbReference type="AlphaFoldDB" id="A0A853CNL8"/>
<dbReference type="GO" id="GO:0016747">
    <property type="term" value="F:acyltransferase activity, transferring groups other than amino-acyl groups"/>
    <property type="evidence" value="ECO:0007669"/>
    <property type="project" value="InterPro"/>
</dbReference>
<keyword evidence="2" id="KW-0012">Acyltransferase</keyword>
<accession>A0A853CNL8</accession>
<evidence type="ECO:0000313" key="5">
    <source>
        <dbReference type="Proteomes" id="UP000541969"/>
    </source>
</evidence>
<comment type="caution">
    <text evidence="4">The sequence shown here is derived from an EMBL/GenBank/DDBJ whole genome shotgun (WGS) entry which is preliminary data.</text>
</comment>
<dbReference type="InterPro" id="IPR000182">
    <property type="entry name" value="GNAT_dom"/>
</dbReference>
<dbReference type="Gene3D" id="3.40.630.30">
    <property type="match status" value="1"/>
</dbReference>
<reference evidence="4 5" key="1">
    <citation type="submission" date="2020-07" db="EMBL/GenBank/DDBJ databases">
        <title>Sequencing the genomes of 1000 actinobacteria strains.</title>
        <authorList>
            <person name="Klenk H.-P."/>
        </authorList>
    </citation>
    <scope>NUCLEOTIDE SEQUENCE [LARGE SCALE GENOMIC DNA]</scope>
    <source>
        <strain evidence="4 5">DSM 104001</strain>
    </source>
</reference>
<protein>
    <submittedName>
        <fullName evidence="4">GNAT superfamily N-acetyltransferase</fullName>
    </submittedName>
</protein>
<dbReference type="Pfam" id="PF00583">
    <property type="entry name" value="Acetyltransf_1"/>
    <property type="match status" value="1"/>
</dbReference>
<evidence type="ECO:0000313" key="4">
    <source>
        <dbReference type="EMBL" id="NYJ08399.1"/>
    </source>
</evidence>